<evidence type="ECO:0000256" key="1">
    <source>
        <dbReference type="SAM" id="Phobius"/>
    </source>
</evidence>
<keyword evidence="1" id="KW-0812">Transmembrane</keyword>
<keyword evidence="1" id="KW-0472">Membrane</keyword>
<keyword evidence="3" id="KW-1185">Reference proteome</keyword>
<name>A0A7W4KAH0_9PROT</name>
<dbReference type="Gene3D" id="3.30.70.1320">
    <property type="entry name" value="Multidrug efflux transporter AcrB pore domain like"/>
    <property type="match status" value="1"/>
</dbReference>
<dbReference type="RefSeq" id="WP_182961897.1">
    <property type="nucleotide sequence ID" value="NZ_JABEQM010000026.1"/>
</dbReference>
<dbReference type="Gene3D" id="3.30.70.1430">
    <property type="entry name" value="Multidrug efflux transporter AcrB pore domain"/>
    <property type="match status" value="2"/>
</dbReference>
<dbReference type="Gene3D" id="1.20.1640.10">
    <property type="entry name" value="Multidrug efflux transporter AcrB transmembrane domain"/>
    <property type="match status" value="2"/>
</dbReference>
<dbReference type="InterPro" id="IPR001036">
    <property type="entry name" value="Acrflvin-R"/>
</dbReference>
<feature type="transmembrane region" description="Helical" evidence="1">
    <location>
        <begin position="988"/>
        <end position="1010"/>
    </location>
</feature>
<dbReference type="Gene3D" id="3.30.2090.10">
    <property type="entry name" value="Multidrug efflux transporter AcrB TolC docking domain, DN and DC subdomains"/>
    <property type="match status" value="2"/>
</dbReference>
<proteinExistence type="predicted"/>
<dbReference type="AlphaFoldDB" id="A0A7W4KAH0"/>
<dbReference type="Gene3D" id="3.30.70.1440">
    <property type="entry name" value="Multidrug efflux transporter AcrB pore domain"/>
    <property type="match status" value="1"/>
</dbReference>
<sequence length="1039" mass="113330">MSGFNLSALAVRERGITLFVIVALALSGAYAFFSLGRAEDPPFTVKTLTATAIWPGATAQEMQDLVADPLEKRVQELQWYDRVETLTRPGLALMMVTLRDNTPPAAVPEQFYQTRKKLYDTMPLLPKGVQGPIVNDEYSDVDFAVYALDGHGLPERLLVRQAETVRQHLLHVPGVRKVDIIGERPEQIFVNFSNARLVTLGISAQDVFAALQRQNAVTAAGSIDTRGPQVFVRLDGALDDLEKIRDIPIAAGGRTLKISDIATVERGYEDPPTYLVRHAGVQTLVLNVVMQDHWNGLKLGQSLAAAEKTLGAGLPVGVTLTKIVDQAGIIHAAVGEFMLKFFVALAVVMVVSLVSLGWRVGIVVAAAVPLTLSIVMVIMLVTGRALDRITLGALIISLGLLVDDAIIAIEMMVVKLEEGYERTKAAAYAWSHTAAPMLAGTLVTIIGFTPVGFARSTAGEYAGNIFWIVGYALLTSWFVAVVFTPYLGVKLLPDIKRIDGAYEHIYATPNYRRFRRLVVWVVRRKFLVAGAVLALFLLAFVGMGAVRQQFFPSSDRPELLVEVQMPEGTSIEATTRVTARVEAWLKTQPEAKIVTSYVGAGAPRFFLAYNPELPDPSFAKVVVLTPSAQDRDRLRDRMRQAVAQGMAPDARIRVTQFVFGPYTHFPVMFRVMGPDADRVRDIAAQVGTIMRNNPHTRQVNADWGERVQTAHFVLDQARLQLIGLSPQEASEQIQFLLLGVPVTQVREDIRTVDVVVRSAGPDRLDPAKLGDMTISNRTGQLIPLSQIGHVEIRVEDPILRRRDRIPTITVQSDIDENLQPPQVTAEIDLALAPVRATLPPGYRIEAGGNAEESGKANKALVPIFPVMVLLTLIVLVFETRSISGMFMVFLTAPLGLIGTVPTLLIFHQPFGFNAILGLIGLSGILMRNTLILIGQIKVNQAAGLDPFHSVVEATVQRARPVILTALAAVLAFIPLTESVFWGSLAYTLIGGTAAGTGLILMFLPALYAIWYRIGPMKDSEPGEPAVGPHFTGARVQEGE</sequence>
<feature type="transmembrane region" description="Helical" evidence="1">
    <location>
        <begin position="961"/>
        <end position="982"/>
    </location>
</feature>
<dbReference type="InterPro" id="IPR027463">
    <property type="entry name" value="AcrB_DN_DC_subdom"/>
</dbReference>
<gene>
    <name evidence="2" type="ORF">HLH28_17560</name>
</gene>
<dbReference type="GO" id="GO:0005886">
    <property type="term" value="C:plasma membrane"/>
    <property type="evidence" value="ECO:0007669"/>
    <property type="project" value="TreeGrafter"/>
</dbReference>
<feature type="transmembrane region" description="Helical" evidence="1">
    <location>
        <begin position="884"/>
        <end position="906"/>
    </location>
</feature>
<feature type="transmembrane region" description="Helical" evidence="1">
    <location>
        <begin position="337"/>
        <end position="356"/>
    </location>
</feature>
<feature type="transmembrane region" description="Helical" evidence="1">
    <location>
        <begin position="526"/>
        <end position="546"/>
    </location>
</feature>
<accession>A0A7W4KAH0</accession>
<feature type="transmembrane region" description="Helical" evidence="1">
    <location>
        <begin position="465"/>
        <end position="487"/>
    </location>
</feature>
<dbReference type="PANTHER" id="PTHR32063:SF18">
    <property type="entry name" value="CATION EFFLUX SYSTEM PROTEIN"/>
    <property type="match status" value="1"/>
</dbReference>
<dbReference type="Proteomes" id="UP000578030">
    <property type="component" value="Unassembled WGS sequence"/>
</dbReference>
<dbReference type="SUPFAM" id="SSF82714">
    <property type="entry name" value="Multidrug efflux transporter AcrB TolC docking domain, DN and DC subdomains"/>
    <property type="match status" value="2"/>
</dbReference>
<reference evidence="2 3" key="1">
    <citation type="submission" date="2020-04" db="EMBL/GenBank/DDBJ databases">
        <title>Description of novel Gluconacetobacter.</title>
        <authorList>
            <person name="Sombolestani A."/>
        </authorList>
    </citation>
    <scope>NUCLEOTIDE SEQUENCE [LARGE SCALE GENOMIC DNA]</scope>
    <source>
        <strain evidence="2 3">LMG 27802</strain>
    </source>
</reference>
<feature type="transmembrane region" description="Helical" evidence="1">
    <location>
        <begin position="363"/>
        <end position="383"/>
    </location>
</feature>
<organism evidence="2 3">
    <name type="scientific">Gluconacetobacter tumulisoli</name>
    <dbReference type="NCBI Taxonomy" id="1286189"/>
    <lineage>
        <taxon>Bacteria</taxon>
        <taxon>Pseudomonadati</taxon>
        <taxon>Pseudomonadota</taxon>
        <taxon>Alphaproteobacteria</taxon>
        <taxon>Acetobacterales</taxon>
        <taxon>Acetobacteraceae</taxon>
        <taxon>Gluconacetobacter</taxon>
    </lineage>
</organism>
<feature type="transmembrane region" description="Helical" evidence="1">
    <location>
        <begin position="434"/>
        <end position="453"/>
    </location>
</feature>
<dbReference type="PRINTS" id="PR00702">
    <property type="entry name" value="ACRIFLAVINRP"/>
</dbReference>
<evidence type="ECO:0000313" key="2">
    <source>
        <dbReference type="EMBL" id="MBB2203356.1"/>
    </source>
</evidence>
<feature type="transmembrane region" description="Helical" evidence="1">
    <location>
        <begin position="859"/>
        <end position="877"/>
    </location>
</feature>
<dbReference type="PANTHER" id="PTHR32063">
    <property type="match status" value="1"/>
</dbReference>
<dbReference type="EMBL" id="JABEQM010000026">
    <property type="protein sequence ID" value="MBB2203356.1"/>
    <property type="molecule type" value="Genomic_DNA"/>
</dbReference>
<keyword evidence="1" id="KW-1133">Transmembrane helix</keyword>
<dbReference type="SUPFAM" id="SSF82693">
    <property type="entry name" value="Multidrug efflux transporter AcrB pore domain, PN1, PN2, PC1 and PC2 subdomains"/>
    <property type="match status" value="3"/>
</dbReference>
<protein>
    <submittedName>
        <fullName evidence="2">Efflux RND transporter permease subunit</fullName>
    </submittedName>
</protein>
<comment type="caution">
    <text evidence="2">The sequence shown here is derived from an EMBL/GenBank/DDBJ whole genome shotgun (WGS) entry which is preliminary data.</text>
</comment>
<dbReference type="GO" id="GO:0042910">
    <property type="term" value="F:xenobiotic transmembrane transporter activity"/>
    <property type="evidence" value="ECO:0007669"/>
    <property type="project" value="TreeGrafter"/>
</dbReference>
<feature type="transmembrane region" description="Helical" evidence="1">
    <location>
        <begin position="912"/>
        <end position="933"/>
    </location>
</feature>
<dbReference type="SUPFAM" id="SSF82866">
    <property type="entry name" value="Multidrug efflux transporter AcrB transmembrane domain"/>
    <property type="match status" value="2"/>
</dbReference>
<evidence type="ECO:0000313" key="3">
    <source>
        <dbReference type="Proteomes" id="UP000578030"/>
    </source>
</evidence>
<dbReference type="Pfam" id="PF00873">
    <property type="entry name" value="ACR_tran"/>
    <property type="match status" value="1"/>
</dbReference>